<dbReference type="PANTHER" id="PTHR35889">
    <property type="entry name" value="CYCLOINULO-OLIGOSACCHARIDE FRUCTANOTRANSFERASE-RELATED"/>
    <property type="match status" value="1"/>
</dbReference>
<dbReference type="PROSITE" id="PS51007">
    <property type="entry name" value="CYTC"/>
    <property type="match status" value="1"/>
</dbReference>
<feature type="domain" description="Cytochrome c" evidence="6">
    <location>
        <begin position="30"/>
        <end position="129"/>
    </location>
</feature>
<evidence type="ECO:0000313" key="8">
    <source>
        <dbReference type="Proteomes" id="UP000253562"/>
    </source>
</evidence>
<reference evidence="7 8" key="1">
    <citation type="submission" date="2018-07" db="EMBL/GenBank/DDBJ databases">
        <title>Comparative genomes isolates from brazilian mangrove.</title>
        <authorList>
            <person name="De Araujo J.E."/>
            <person name="Taketani R.G."/>
            <person name="Silva M.C.P."/>
            <person name="Lourenco M.V."/>
            <person name="Oliveira V.M."/>
            <person name="Andreote F.D."/>
        </authorList>
    </citation>
    <scope>NUCLEOTIDE SEQUENCE [LARGE SCALE GENOMIC DNA]</scope>
    <source>
        <strain evidence="7 8">HEX PRIS-MGV</strain>
    </source>
</reference>
<dbReference type="GO" id="GO:0020037">
    <property type="term" value="F:heme binding"/>
    <property type="evidence" value="ECO:0007669"/>
    <property type="project" value="InterPro"/>
</dbReference>
<dbReference type="PANTHER" id="PTHR35889:SF3">
    <property type="entry name" value="F-BOX DOMAIN-CONTAINING PROTEIN"/>
    <property type="match status" value="1"/>
</dbReference>
<dbReference type="GO" id="GO:0046872">
    <property type="term" value="F:metal ion binding"/>
    <property type="evidence" value="ECO:0007669"/>
    <property type="project" value="UniProtKB-KW"/>
</dbReference>
<dbReference type="RefSeq" id="WP_114367989.1">
    <property type="nucleotide sequence ID" value="NZ_QPEX01000010.1"/>
</dbReference>
<feature type="chain" id="PRO_5016587997" evidence="5">
    <location>
        <begin position="30"/>
        <end position="816"/>
    </location>
</feature>
<accession>A0A368KWW7</accession>
<protein>
    <submittedName>
        <fullName evidence="7">DUF1553 domain-containing protein</fullName>
    </submittedName>
</protein>
<evidence type="ECO:0000256" key="2">
    <source>
        <dbReference type="ARBA" id="ARBA00022723"/>
    </source>
</evidence>
<evidence type="ECO:0000313" key="7">
    <source>
        <dbReference type="EMBL" id="RCS54928.1"/>
    </source>
</evidence>
<keyword evidence="2 4" id="KW-0479">Metal-binding</keyword>
<keyword evidence="3 4" id="KW-0408">Iron</keyword>
<organism evidence="7 8">
    <name type="scientific">Bremerella cremea</name>
    <dbReference type="NCBI Taxonomy" id="1031537"/>
    <lineage>
        <taxon>Bacteria</taxon>
        <taxon>Pseudomonadati</taxon>
        <taxon>Planctomycetota</taxon>
        <taxon>Planctomycetia</taxon>
        <taxon>Pirellulales</taxon>
        <taxon>Pirellulaceae</taxon>
        <taxon>Bremerella</taxon>
    </lineage>
</organism>
<dbReference type="AlphaFoldDB" id="A0A368KWW7"/>
<evidence type="ECO:0000259" key="6">
    <source>
        <dbReference type="PROSITE" id="PS51007"/>
    </source>
</evidence>
<comment type="caution">
    <text evidence="7">The sequence shown here is derived from an EMBL/GenBank/DDBJ whole genome shotgun (WGS) entry which is preliminary data.</text>
</comment>
<proteinExistence type="predicted"/>
<dbReference type="InterPro" id="IPR011429">
    <property type="entry name" value="Cyt_c_Planctomycete-type"/>
</dbReference>
<name>A0A368KWW7_9BACT</name>
<feature type="signal peptide" evidence="5">
    <location>
        <begin position="1"/>
        <end position="29"/>
    </location>
</feature>
<sequence>MFYLSVAKRSLLLVCAGLVALALVETVRAQDESEPTVKFNRDVKQILAKKCFSCHGPAEQEGSLRLDERETAIAEADSGEIAIVPGKPEESELIRRIQAHDESERMPPEGEGVSPEDIETLKTWIREGAKYQGHWAFEPLTDPQPPEVKQKDWVKNDIDNFILERLEENGLQPNPRASKRTLIRRAYYNLTGLPPTKEEIEAFEADDSPDAWGKLVDKMLASEHYGEKWGRHWLDLVRFAETNSYERDGVKPNAWKYRDYVIRSFNENKPYDQFIVEQLAGDEIEKPTPESIIATGYYRLGVWDDEPADPLLHVYDQYDDLIATTGKTFLGITVNCARCHDHKIDPITQANYYEFLSFFRGMKPYGTRGDVSYSQREISSPEVISAHENYQRESQAVENRLNEIVAGAIEKLPEEERKEVRKERNPERRREKMDGRIADLVPNDASEYDALKREWAGIKDREKYLPAREFAMAINRSDKVPDETNIMMRGNPHVPGEVVEPGFPQFFNAAKPIIPTPAEDQETSGRRLVLAKWIASKDNLMTARVMVNRIWQFQFGRGIVRTSSNFGQLGTPPTHPELLDWLANEFIDSGWDVKHLQRLMMTSATYQMSSAGQEKGLAEDPGNDLMWRFNSRRLTSEEVRDSILAVNGRLNEKMFGHGFYPKISDEVMAGQSKPGDGWGNSSYEEQARRAVYIHVKRSLLTPILSAFDFPETDSACEERFVTTQPAQALGMMNGAFANQQAEELAKRVRDAGATELEDQVRQAVQFALAREANESDVKIAVSLVNDLKQDHGLDDKQAFDLYCLMLINLNEFFFLD</sequence>
<dbReference type="InterPro" id="IPR036909">
    <property type="entry name" value="Cyt_c-like_dom_sf"/>
</dbReference>
<dbReference type="Pfam" id="PF07635">
    <property type="entry name" value="PSCyt1"/>
    <property type="match status" value="1"/>
</dbReference>
<dbReference type="Gene3D" id="1.10.760.10">
    <property type="entry name" value="Cytochrome c-like domain"/>
    <property type="match status" value="1"/>
</dbReference>
<dbReference type="GO" id="GO:0009055">
    <property type="term" value="F:electron transfer activity"/>
    <property type="evidence" value="ECO:0007669"/>
    <property type="project" value="InterPro"/>
</dbReference>
<dbReference type="InterPro" id="IPR022655">
    <property type="entry name" value="DUF1553"/>
</dbReference>
<dbReference type="InterPro" id="IPR011444">
    <property type="entry name" value="DUF1549"/>
</dbReference>
<dbReference type="Proteomes" id="UP000253562">
    <property type="component" value="Unassembled WGS sequence"/>
</dbReference>
<evidence type="ECO:0000256" key="3">
    <source>
        <dbReference type="ARBA" id="ARBA00023004"/>
    </source>
</evidence>
<keyword evidence="5" id="KW-0732">Signal</keyword>
<evidence type="ECO:0000256" key="5">
    <source>
        <dbReference type="SAM" id="SignalP"/>
    </source>
</evidence>
<evidence type="ECO:0000256" key="1">
    <source>
        <dbReference type="ARBA" id="ARBA00022617"/>
    </source>
</evidence>
<evidence type="ECO:0000256" key="4">
    <source>
        <dbReference type="PROSITE-ProRule" id="PRU00433"/>
    </source>
</evidence>
<dbReference type="SUPFAM" id="SSF46626">
    <property type="entry name" value="Cytochrome c"/>
    <property type="match status" value="1"/>
</dbReference>
<keyword evidence="1 4" id="KW-0349">Heme</keyword>
<dbReference type="OrthoDB" id="127107at2"/>
<dbReference type="Pfam" id="PF07583">
    <property type="entry name" value="PSCyt2"/>
    <property type="match status" value="1"/>
</dbReference>
<dbReference type="EMBL" id="QPEX01000010">
    <property type="protein sequence ID" value="RCS54928.1"/>
    <property type="molecule type" value="Genomic_DNA"/>
</dbReference>
<gene>
    <name evidence="7" type="ORF">DTL42_03620</name>
</gene>
<dbReference type="Pfam" id="PF07587">
    <property type="entry name" value="PSD1"/>
    <property type="match status" value="1"/>
</dbReference>
<dbReference type="InterPro" id="IPR009056">
    <property type="entry name" value="Cyt_c-like_dom"/>
</dbReference>